<dbReference type="AlphaFoldDB" id="A0A9X3B9S1"/>
<dbReference type="Proteomes" id="UP001155483">
    <property type="component" value="Unassembled WGS sequence"/>
</dbReference>
<dbReference type="PANTHER" id="PTHR34220">
    <property type="entry name" value="SENSOR HISTIDINE KINASE YPDA"/>
    <property type="match status" value="1"/>
</dbReference>
<accession>A0A9X3B9S1</accession>
<reference evidence="3" key="2">
    <citation type="submission" date="2023-04" db="EMBL/GenBank/DDBJ databases">
        <title>Paracnuella aquatica gen. nov., sp. nov., a member of the family Chitinophagaceae isolated from a hot spring.</title>
        <authorList>
            <person name="Wang C."/>
        </authorList>
    </citation>
    <scope>NUCLEOTIDE SEQUENCE</scope>
    <source>
        <strain evidence="3">LB-8</strain>
    </source>
</reference>
<keyword evidence="4" id="KW-1185">Reference proteome</keyword>
<evidence type="ECO:0000259" key="2">
    <source>
        <dbReference type="Pfam" id="PF06580"/>
    </source>
</evidence>
<feature type="transmembrane region" description="Helical" evidence="1">
    <location>
        <begin position="6"/>
        <end position="29"/>
    </location>
</feature>
<feature type="domain" description="Signal transduction histidine kinase internal region" evidence="2">
    <location>
        <begin position="124"/>
        <end position="202"/>
    </location>
</feature>
<keyword evidence="1" id="KW-0472">Membrane</keyword>
<dbReference type="RefSeq" id="WP_279299817.1">
    <property type="nucleotide sequence ID" value="NZ_JAOTIF010000033.1"/>
</dbReference>
<evidence type="ECO:0000313" key="3">
    <source>
        <dbReference type="EMBL" id="MCU7552380.1"/>
    </source>
</evidence>
<dbReference type="PANTHER" id="PTHR34220:SF7">
    <property type="entry name" value="SENSOR HISTIDINE KINASE YPDA"/>
    <property type="match status" value="1"/>
</dbReference>
<feature type="transmembrane region" description="Helical" evidence="1">
    <location>
        <begin position="79"/>
        <end position="103"/>
    </location>
</feature>
<keyword evidence="3" id="KW-0418">Kinase</keyword>
<feature type="transmembrane region" description="Helical" evidence="1">
    <location>
        <begin position="41"/>
        <end position="67"/>
    </location>
</feature>
<dbReference type="EMBL" id="JAOTIF010000033">
    <property type="protein sequence ID" value="MCU7552380.1"/>
    <property type="molecule type" value="Genomic_DNA"/>
</dbReference>
<keyword evidence="1" id="KW-0812">Transmembrane</keyword>
<keyword evidence="3" id="KW-0808">Transferase</keyword>
<evidence type="ECO:0000313" key="4">
    <source>
        <dbReference type="Proteomes" id="UP001155483"/>
    </source>
</evidence>
<dbReference type="InterPro" id="IPR050640">
    <property type="entry name" value="Bact_2-comp_sensor_kinase"/>
</dbReference>
<dbReference type="GO" id="GO:0016020">
    <property type="term" value="C:membrane"/>
    <property type="evidence" value="ECO:0007669"/>
    <property type="project" value="InterPro"/>
</dbReference>
<gene>
    <name evidence="3" type="ORF">OCK74_24890</name>
</gene>
<sequence length="309" mass="35663">MSAVRVLVSNLSFIATSYIIWQGSVWIISNVRRNKTIRKKIFLKLFLLCSLTALYGFTIATASALLWQTISLKNNYIQPALNCGFIAAGIVMFLTLVYEALFLSKERELDVMIVDQLDKERLQAELSAVKGELEPHFVFNSLTTLSQLISVDAEKAQMFTNKLAVVYKYLLINKDKELISLEDELNFIDDYFYLLRIRYDHKINLHLNFSKGEESIMIIPCSLQLLIENAIKHNYFTEADPLQIMISLNGEYLKVENNKRSKNYAVVSTKVGLAKLRTHYRLICNKDIVIYEKDSRFIVKIPLIKQEQL</sequence>
<dbReference type="GO" id="GO:0000155">
    <property type="term" value="F:phosphorelay sensor kinase activity"/>
    <property type="evidence" value="ECO:0007669"/>
    <property type="project" value="InterPro"/>
</dbReference>
<comment type="caution">
    <text evidence="3">The sequence shown here is derived from an EMBL/GenBank/DDBJ whole genome shotgun (WGS) entry which is preliminary data.</text>
</comment>
<evidence type="ECO:0000256" key="1">
    <source>
        <dbReference type="SAM" id="Phobius"/>
    </source>
</evidence>
<reference evidence="3" key="1">
    <citation type="submission" date="2022-09" db="EMBL/GenBank/DDBJ databases">
        <authorList>
            <person name="Yuan C."/>
            <person name="Ke Z."/>
        </authorList>
    </citation>
    <scope>NUCLEOTIDE SEQUENCE</scope>
    <source>
        <strain evidence="3">LB-8</strain>
    </source>
</reference>
<protein>
    <submittedName>
        <fullName evidence="3">Histidine kinase</fullName>
    </submittedName>
</protein>
<dbReference type="Pfam" id="PF06580">
    <property type="entry name" value="His_kinase"/>
    <property type="match status" value="1"/>
</dbReference>
<proteinExistence type="predicted"/>
<keyword evidence="1" id="KW-1133">Transmembrane helix</keyword>
<name>A0A9X3B9S1_9BACT</name>
<organism evidence="3 4">
    <name type="scientific">Paraflavisolibacter caeni</name>
    <dbReference type="NCBI Taxonomy" id="2982496"/>
    <lineage>
        <taxon>Bacteria</taxon>
        <taxon>Pseudomonadati</taxon>
        <taxon>Bacteroidota</taxon>
        <taxon>Chitinophagia</taxon>
        <taxon>Chitinophagales</taxon>
        <taxon>Chitinophagaceae</taxon>
        <taxon>Paraflavisolibacter</taxon>
    </lineage>
</organism>
<dbReference type="InterPro" id="IPR010559">
    <property type="entry name" value="Sig_transdc_His_kin_internal"/>
</dbReference>